<dbReference type="SMR" id="A0A0J6VTC6"/>
<protein>
    <recommendedName>
        <fullName evidence="2">DUF305 domain-containing protein</fullName>
    </recommendedName>
</protein>
<evidence type="ECO:0000259" key="2">
    <source>
        <dbReference type="Pfam" id="PF03713"/>
    </source>
</evidence>
<feature type="compositionally biased region" description="Low complexity" evidence="1">
    <location>
        <begin position="116"/>
        <end position="126"/>
    </location>
</feature>
<feature type="region of interest" description="Disordered" evidence="1">
    <location>
        <begin position="20"/>
        <end position="39"/>
    </location>
</feature>
<evidence type="ECO:0000313" key="3">
    <source>
        <dbReference type="EMBL" id="KMO73439.1"/>
    </source>
</evidence>
<dbReference type="Pfam" id="PF03713">
    <property type="entry name" value="DUF305"/>
    <property type="match status" value="1"/>
</dbReference>
<proteinExistence type="predicted"/>
<reference evidence="3 4" key="1">
    <citation type="journal article" date="2015" name="Genome Biol. Evol.">
        <title>Characterization of Three Mycobacterium spp. with Potential Use in Bioremediation by Genome Sequencing and Comparative Genomics.</title>
        <authorList>
            <person name="Das S."/>
            <person name="Pettersson B.M."/>
            <person name="Behra P.R."/>
            <person name="Ramesh M."/>
            <person name="Dasgupta S."/>
            <person name="Bhattacharya A."/>
            <person name="Kirsebom L.A."/>
        </authorList>
    </citation>
    <scope>NUCLEOTIDE SEQUENCE [LARGE SCALE GENOMIC DNA]</scope>
    <source>
        <strain evidence="3 4">DSM 43826</strain>
    </source>
</reference>
<keyword evidence="4" id="KW-1185">Reference proteome</keyword>
<comment type="caution">
    <text evidence="3">The sequence shown here is derived from an EMBL/GenBank/DDBJ whole genome shotgun (WGS) entry which is preliminary data.</text>
</comment>
<sequence precursor="true">MTIGIAALVALVNVAACGNSGTSQSGQTTSGASTSASAAEAHNPADVMFAQHMIPHHQQAIQMSDIVLGKQGIDPRVVNLANEIKAAQGPEIQQMQTWLGQWGQPTMPMMPMMPGMEMPGPSTTPSDPHHTDTPSPSATPSQTMMPNQGNMPGMSGMPSQSGMTGMMSGQDMAALQNAQGVEASRLFLTQMIGHHQGAIATAQNEINTGQYPAAVALARSIVSTQQQEIATMQGILASL</sequence>
<dbReference type="PANTHER" id="PTHR36933">
    <property type="entry name" value="SLL0788 PROTEIN"/>
    <property type="match status" value="1"/>
</dbReference>
<evidence type="ECO:0000256" key="1">
    <source>
        <dbReference type="SAM" id="MobiDB-lite"/>
    </source>
</evidence>
<name>A0A0J6VTC6_9MYCO</name>
<evidence type="ECO:0000313" key="4">
    <source>
        <dbReference type="Proteomes" id="UP000036513"/>
    </source>
</evidence>
<organism evidence="3 4">
    <name type="scientific">Mycolicibacterium chlorophenolicum</name>
    <dbReference type="NCBI Taxonomy" id="37916"/>
    <lineage>
        <taxon>Bacteria</taxon>
        <taxon>Bacillati</taxon>
        <taxon>Actinomycetota</taxon>
        <taxon>Actinomycetes</taxon>
        <taxon>Mycobacteriales</taxon>
        <taxon>Mycobacteriaceae</taxon>
        <taxon>Mycolicibacterium</taxon>
    </lineage>
</organism>
<dbReference type="STRING" id="37916.MCHLDSM_03785"/>
<dbReference type="AlphaFoldDB" id="A0A0J6VTC6"/>
<feature type="region of interest" description="Disordered" evidence="1">
    <location>
        <begin position="116"/>
        <end position="165"/>
    </location>
</feature>
<dbReference type="Proteomes" id="UP000036513">
    <property type="component" value="Unassembled WGS sequence"/>
</dbReference>
<feature type="domain" description="DUF305" evidence="2">
    <location>
        <begin position="46"/>
        <end position="236"/>
    </location>
</feature>
<gene>
    <name evidence="3" type="ORF">MCHLDSM_03785</name>
</gene>
<dbReference type="InterPro" id="IPR005183">
    <property type="entry name" value="DUF305_CopM-like"/>
</dbReference>
<dbReference type="InterPro" id="IPR012347">
    <property type="entry name" value="Ferritin-like"/>
</dbReference>
<accession>A0A0J6VTC6</accession>
<dbReference type="EMBL" id="JYNL01000039">
    <property type="protein sequence ID" value="KMO73439.1"/>
    <property type="molecule type" value="Genomic_DNA"/>
</dbReference>
<feature type="compositionally biased region" description="Polar residues" evidence="1">
    <location>
        <begin position="138"/>
        <end position="150"/>
    </location>
</feature>
<dbReference type="PATRIC" id="fig|37916.4.peg.3732"/>
<dbReference type="RefSeq" id="WP_234714086.1">
    <property type="nucleotide sequence ID" value="NZ_JYNL01000039.1"/>
</dbReference>
<dbReference type="Gene3D" id="1.20.1260.10">
    <property type="match status" value="1"/>
</dbReference>
<dbReference type="PANTHER" id="PTHR36933:SF1">
    <property type="entry name" value="SLL0788 PROTEIN"/>
    <property type="match status" value="1"/>
</dbReference>